<accession>A0ABP7E3I9</accession>
<keyword evidence="1" id="KW-0732">Signal</keyword>
<evidence type="ECO:0000313" key="2">
    <source>
        <dbReference type="EMBL" id="GAA3713598.1"/>
    </source>
</evidence>
<organism evidence="2 3">
    <name type="scientific">Streptomyces tremellae</name>
    <dbReference type="NCBI Taxonomy" id="1124239"/>
    <lineage>
        <taxon>Bacteria</taxon>
        <taxon>Bacillati</taxon>
        <taxon>Actinomycetota</taxon>
        <taxon>Actinomycetes</taxon>
        <taxon>Kitasatosporales</taxon>
        <taxon>Streptomycetaceae</taxon>
        <taxon>Streptomyces</taxon>
    </lineage>
</organism>
<feature type="signal peptide" evidence="1">
    <location>
        <begin position="1"/>
        <end position="22"/>
    </location>
</feature>
<sequence length="296" mass="30890">MSATANAFSGFPGMATAMPVSAASAALPAAVPPMRGRIGTDPRYGHYAVPRRYRLYLSATCPHCLRIAVTHSVLGLAETVPMTLLPPVPDRPDGGYAALDGLYEASSHQHPGPSAAPVLSDTWAGRVVSTYAPEIVRDLAARFGEGNRSLRPCAAATEIDALAGLCDRDVEGAAARAGGAGADQAAAGTLLGALDDLEHRLGKGPFLLGAELSTADVHAWVTLLMLDRVHLPHLGEALARRVADHPRLWAYARRLAGDPAFGGAPDLDGIARRHHAGCGTRDAKRAALIPRGAYAR</sequence>
<evidence type="ECO:0000256" key="1">
    <source>
        <dbReference type="SAM" id="SignalP"/>
    </source>
</evidence>
<dbReference type="Pfam" id="PF13410">
    <property type="entry name" value="GST_C_2"/>
    <property type="match status" value="1"/>
</dbReference>
<comment type="caution">
    <text evidence="2">The sequence shown here is derived from an EMBL/GenBank/DDBJ whole genome shotgun (WGS) entry which is preliminary data.</text>
</comment>
<dbReference type="EMBL" id="BAABEP010000003">
    <property type="protein sequence ID" value="GAA3713598.1"/>
    <property type="molecule type" value="Genomic_DNA"/>
</dbReference>
<proteinExistence type="predicted"/>
<name>A0ABP7E3I9_9ACTN</name>
<dbReference type="Gene3D" id="1.20.1050.10">
    <property type="match status" value="1"/>
</dbReference>
<evidence type="ECO:0000313" key="3">
    <source>
        <dbReference type="Proteomes" id="UP001499884"/>
    </source>
</evidence>
<dbReference type="Proteomes" id="UP001499884">
    <property type="component" value="Unassembled WGS sequence"/>
</dbReference>
<reference evidence="3" key="1">
    <citation type="journal article" date="2019" name="Int. J. Syst. Evol. Microbiol.">
        <title>The Global Catalogue of Microorganisms (GCM) 10K type strain sequencing project: providing services to taxonomists for standard genome sequencing and annotation.</title>
        <authorList>
            <consortium name="The Broad Institute Genomics Platform"/>
            <consortium name="The Broad Institute Genome Sequencing Center for Infectious Disease"/>
            <person name="Wu L."/>
            <person name="Ma J."/>
        </authorList>
    </citation>
    <scope>NUCLEOTIDE SEQUENCE [LARGE SCALE GENOMIC DNA]</scope>
    <source>
        <strain evidence="3">JCM 30846</strain>
    </source>
</reference>
<dbReference type="PANTHER" id="PTHR32419:SF6">
    <property type="entry name" value="GLUTATHIONE S-TRANSFERASE OMEGA-LIKE 1-RELATED"/>
    <property type="match status" value="1"/>
</dbReference>
<dbReference type="SUPFAM" id="SSF47616">
    <property type="entry name" value="GST C-terminal domain-like"/>
    <property type="match status" value="1"/>
</dbReference>
<keyword evidence="3" id="KW-1185">Reference proteome</keyword>
<dbReference type="InterPro" id="IPR016639">
    <property type="entry name" value="GST_Omega/GSH"/>
</dbReference>
<feature type="chain" id="PRO_5045867501" evidence="1">
    <location>
        <begin position="23"/>
        <end position="296"/>
    </location>
</feature>
<protein>
    <submittedName>
        <fullName evidence="2">Glutathione S-transferase family protein</fullName>
    </submittedName>
</protein>
<dbReference type="PANTHER" id="PTHR32419">
    <property type="entry name" value="GLUTATHIONYL-HYDROQUINONE REDUCTASE"/>
    <property type="match status" value="1"/>
</dbReference>
<gene>
    <name evidence="2" type="ORF">GCM10023082_09180</name>
</gene>
<dbReference type="Gene3D" id="3.40.30.10">
    <property type="entry name" value="Glutaredoxin"/>
    <property type="match status" value="1"/>
</dbReference>
<dbReference type="InterPro" id="IPR036282">
    <property type="entry name" value="Glutathione-S-Trfase_C_sf"/>
</dbReference>